<sequence>MKLREIIKDLNYTQLENFSNYEVKGISCNSNCIRPGYLFVAIKGERFDGHSFLRPAINKGAGAVILQKDLPLRKKVAKILVPDSQAALSSVSAAFFGYPGKRLKATG</sequence>
<dbReference type="InterPro" id="IPR000713">
    <property type="entry name" value="Mur_ligase_N"/>
</dbReference>
<protein>
    <recommendedName>
        <fullName evidence="1">Mur ligase N-terminal catalytic domain-containing protein</fullName>
    </recommendedName>
</protein>
<dbReference type="InterPro" id="IPR035911">
    <property type="entry name" value="MurE/MurF_N"/>
</dbReference>
<evidence type="ECO:0000313" key="2">
    <source>
        <dbReference type="EMBL" id="GAI24197.1"/>
    </source>
</evidence>
<dbReference type="Gene3D" id="3.40.1390.10">
    <property type="entry name" value="MurE/MurF, N-terminal domain"/>
    <property type="match status" value="1"/>
</dbReference>
<dbReference type="EMBL" id="BARV01017511">
    <property type="protein sequence ID" value="GAI24197.1"/>
    <property type="molecule type" value="Genomic_DNA"/>
</dbReference>
<dbReference type="SUPFAM" id="SSF63418">
    <property type="entry name" value="MurE/MurF N-terminal domain"/>
    <property type="match status" value="1"/>
</dbReference>
<dbReference type="PANTHER" id="PTHR23135:SF4">
    <property type="entry name" value="UDP-N-ACETYLMURAMOYL-L-ALANYL-D-GLUTAMATE--2,6-DIAMINOPIMELATE LIGASE MURE HOMOLOG, CHLOROPLASTIC"/>
    <property type="match status" value="1"/>
</dbReference>
<comment type="caution">
    <text evidence="2">The sequence shown here is derived from an EMBL/GenBank/DDBJ whole genome shotgun (WGS) entry which is preliminary data.</text>
</comment>
<organism evidence="2">
    <name type="scientific">marine sediment metagenome</name>
    <dbReference type="NCBI Taxonomy" id="412755"/>
    <lineage>
        <taxon>unclassified sequences</taxon>
        <taxon>metagenomes</taxon>
        <taxon>ecological metagenomes</taxon>
    </lineage>
</organism>
<dbReference type="PANTHER" id="PTHR23135">
    <property type="entry name" value="MUR LIGASE FAMILY MEMBER"/>
    <property type="match status" value="1"/>
</dbReference>
<reference evidence="2" key="1">
    <citation type="journal article" date="2014" name="Front. Microbiol.">
        <title>High frequency of phylogenetically diverse reductive dehalogenase-homologous genes in deep subseafloor sedimentary metagenomes.</title>
        <authorList>
            <person name="Kawai M."/>
            <person name="Futagami T."/>
            <person name="Toyoda A."/>
            <person name="Takaki Y."/>
            <person name="Nishi S."/>
            <person name="Hori S."/>
            <person name="Arai W."/>
            <person name="Tsubouchi T."/>
            <person name="Morono Y."/>
            <person name="Uchiyama I."/>
            <person name="Ito T."/>
            <person name="Fujiyama A."/>
            <person name="Inagaki F."/>
            <person name="Takami H."/>
        </authorList>
    </citation>
    <scope>NUCLEOTIDE SEQUENCE</scope>
    <source>
        <strain evidence="2">Expedition CK06-06</strain>
    </source>
</reference>
<evidence type="ECO:0000259" key="1">
    <source>
        <dbReference type="Pfam" id="PF01225"/>
    </source>
</evidence>
<name>X1LXT8_9ZZZZ</name>
<gene>
    <name evidence="2" type="ORF">S06H3_29828</name>
</gene>
<dbReference type="GO" id="GO:0016881">
    <property type="term" value="F:acid-amino acid ligase activity"/>
    <property type="evidence" value="ECO:0007669"/>
    <property type="project" value="InterPro"/>
</dbReference>
<proteinExistence type="predicted"/>
<feature type="domain" description="Mur ligase N-terminal catalytic" evidence="1">
    <location>
        <begin position="22"/>
        <end position="94"/>
    </location>
</feature>
<dbReference type="AlphaFoldDB" id="X1LXT8"/>
<accession>X1LXT8</accession>
<feature type="non-terminal residue" evidence="2">
    <location>
        <position position="107"/>
    </location>
</feature>
<dbReference type="Pfam" id="PF01225">
    <property type="entry name" value="Mur_ligase"/>
    <property type="match status" value="1"/>
</dbReference>